<evidence type="ECO:0000313" key="2">
    <source>
        <dbReference type="EMBL" id="PIC13692.1"/>
    </source>
</evidence>
<protein>
    <submittedName>
        <fullName evidence="2">Uncharacterized protein</fullName>
    </submittedName>
</protein>
<keyword evidence="3" id="KW-1185">Reference proteome</keyword>
<keyword evidence="1" id="KW-0175">Coiled coil</keyword>
<gene>
    <name evidence="2" type="ORF">B9Z55_027558</name>
</gene>
<dbReference type="EMBL" id="PDUG01000011">
    <property type="protein sequence ID" value="PIC13692.1"/>
    <property type="molecule type" value="Genomic_DNA"/>
</dbReference>
<evidence type="ECO:0000256" key="1">
    <source>
        <dbReference type="SAM" id="Coils"/>
    </source>
</evidence>
<sequence length="88" mass="10453">MRQQYEEQVELIENILTEEFEQRIRKVQETKENLEQELQEQKGKTKLRKEQLKAVLKQSVAATETAEFHHGICKKNPCQNGVMHLNQF</sequence>
<accession>A0A2G5SFF7</accession>
<dbReference type="AlphaFoldDB" id="A0A2G5SFF7"/>
<name>A0A2G5SFF7_9PELO</name>
<comment type="caution">
    <text evidence="2">The sequence shown here is derived from an EMBL/GenBank/DDBJ whole genome shotgun (WGS) entry which is preliminary data.</text>
</comment>
<dbReference type="Proteomes" id="UP000230233">
    <property type="component" value="Unassembled WGS sequence"/>
</dbReference>
<reference evidence="3" key="1">
    <citation type="submission" date="2017-10" db="EMBL/GenBank/DDBJ databases">
        <title>Rapid genome shrinkage in a self-fertile nematode reveals novel sperm competition proteins.</title>
        <authorList>
            <person name="Yin D."/>
            <person name="Schwarz E.M."/>
            <person name="Thomas C.G."/>
            <person name="Felde R.L."/>
            <person name="Korf I.F."/>
            <person name="Cutter A.D."/>
            <person name="Schartner C.M."/>
            <person name="Ralston E.J."/>
            <person name="Meyer B.J."/>
            <person name="Haag E.S."/>
        </authorList>
    </citation>
    <scope>NUCLEOTIDE SEQUENCE [LARGE SCALE GENOMIC DNA]</scope>
    <source>
        <strain evidence="3">JU1422</strain>
    </source>
</reference>
<organism evidence="2 3">
    <name type="scientific">Caenorhabditis nigoni</name>
    <dbReference type="NCBI Taxonomy" id="1611254"/>
    <lineage>
        <taxon>Eukaryota</taxon>
        <taxon>Metazoa</taxon>
        <taxon>Ecdysozoa</taxon>
        <taxon>Nematoda</taxon>
        <taxon>Chromadorea</taxon>
        <taxon>Rhabditida</taxon>
        <taxon>Rhabditina</taxon>
        <taxon>Rhabditomorpha</taxon>
        <taxon>Rhabditoidea</taxon>
        <taxon>Rhabditidae</taxon>
        <taxon>Peloderinae</taxon>
        <taxon>Caenorhabditis</taxon>
    </lineage>
</organism>
<feature type="coiled-coil region" evidence="1">
    <location>
        <begin position="2"/>
        <end position="55"/>
    </location>
</feature>
<proteinExistence type="predicted"/>
<evidence type="ECO:0000313" key="3">
    <source>
        <dbReference type="Proteomes" id="UP000230233"/>
    </source>
</evidence>